<proteinExistence type="predicted"/>
<evidence type="ECO:0000313" key="1">
    <source>
        <dbReference type="EMBL" id="KAK9236955.1"/>
    </source>
</evidence>
<dbReference type="Proteomes" id="UP001433508">
    <property type="component" value="Unassembled WGS sequence"/>
</dbReference>
<sequence>MPLTQGPEVPAGVPADPDALLEMLSLNQKARITTEGPTTDDDEEDAVALVDDIDDIDDVSASVSVASASQPRTTPSSPLAGGSSKTANPHLAYTHPHLGTTSAAAAKISRPASPYTLNPPIDYDGLSWPSVGTRGRLEASPEETAAKIGRIADAVRVILTEIGEDPTREGLLSTPERYAKAIMFFTRGYEQNIRNVINRAVFEEDHDEMVIVKDIPVFSLCEHHMVPFTGTMSIGYIPNSRVLGLSKLARIAEMFARRLQVQERLTKQVALAVWEILRPQGVAVVMEASHMCMVMRGVQKPGSTTVTSCMLVFLFVGPQPQVVCRICTVSIIYEFRFSQVLFAFLLPLLC</sequence>
<comment type="caution">
    <text evidence="1">The sequence shown here is derived from an EMBL/GenBank/DDBJ whole genome shotgun (WGS) entry which is preliminary data.</text>
</comment>
<accession>A0ACC3SZX0</accession>
<keyword evidence="2" id="KW-1185">Reference proteome</keyword>
<name>A0ACC3SZX0_LIPKO</name>
<reference evidence="2" key="1">
    <citation type="journal article" date="2024" name="Front. Bioeng. Biotechnol.">
        <title>Genome-scale model development and genomic sequencing of the oleaginous clade Lipomyces.</title>
        <authorList>
            <person name="Czajka J.J."/>
            <person name="Han Y."/>
            <person name="Kim J."/>
            <person name="Mondo S.J."/>
            <person name="Hofstad B.A."/>
            <person name="Robles A."/>
            <person name="Haridas S."/>
            <person name="Riley R."/>
            <person name="LaButti K."/>
            <person name="Pangilinan J."/>
            <person name="Andreopoulos W."/>
            <person name="Lipzen A."/>
            <person name="Yan J."/>
            <person name="Wang M."/>
            <person name="Ng V."/>
            <person name="Grigoriev I.V."/>
            <person name="Spatafora J.W."/>
            <person name="Magnuson J.K."/>
            <person name="Baker S.E."/>
            <person name="Pomraning K.R."/>
        </authorList>
    </citation>
    <scope>NUCLEOTIDE SEQUENCE [LARGE SCALE GENOMIC DNA]</scope>
    <source>
        <strain evidence="2">CBS 7786</strain>
    </source>
</reference>
<organism evidence="1 2">
    <name type="scientific">Lipomyces kononenkoae</name>
    <name type="common">Yeast</name>
    <dbReference type="NCBI Taxonomy" id="34357"/>
    <lineage>
        <taxon>Eukaryota</taxon>
        <taxon>Fungi</taxon>
        <taxon>Dikarya</taxon>
        <taxon>Ascomycota</taxon>
        <taxon>Saccharomycotina</taxon>
        <taxon>Lipomycetes</taxon>
        <taxon>Lipomycetales</taxon>
        <taxon>Lipomycetaceae</taxon>
        <taxon>Lipomyces</taxon>
    </lineage>
</organism>
<gene>
    <name evidence="1" type="ORF">V1525DRAFT_405494</name>
</gene>
<dbReference type="EMBL" id="MU971377">
    <property type="protein sequence ID" value="KAK9236955.1"/>
    <property type="molecule type" value="Genomic_DNA"/>
</dbReference>
<protein>
    <submittedName>
        <fullName evidence="1">Uncharacterized protein</fullName>
    </submittedName>
</protein>
<evidence type="ECO:0000313" key="2">
    <source>
        <dbReference type="Proteomes" id="UP001433508"/>
    </source>
</evidence>